<sequence>LEDEDLAGALHGVLGLGTDDGTYSAFPLHDVTSRSARLGIRSDHQIAPHNHFRPTAEHGLKPTRGTAHLPKTRTGNKKKKKNNRF</sequence>
<proteinExistence type="predicted"/>
<name>A0A183A472_9TREM</name>
<reference evidence="2" key="1">
    <citation type="submission" date="2016-06" db="UniProtKB">
        <authorList>
            <consortium name="WormBaseParasite"/>
        </authorList>
    </citation>
    <scope>IDENTIFICATION</scope>
</reference>
<feature type="region of interest" description="Disordered" evidence="1">
    <location>
        <begin position="45"/>
        <end position="85"/>
    </location>
</feature>
<organism evidence="2">
    <name type="scientific">Echinostoma caproni</name>
    <dbReference type="NCBI Taxonomy" id="27848"/>
    <lineage>
        <taxon>Eukaryota</taxon>
        <taxon>Metazoa</taxon>
        <taxon>Spiralia</taxon>
        <taxon>Lophotrochozoa</taxon>
        <taxon>Platyhelminthes</taxon>
        <taxon>Trematoda</taxon>
        <taxon>Digenea</taxon>
        <taxon>Plagiorchiida</taxon>
        <taxon>Echinostomata</taxon>
        <taxon>Echinostomatoidea</taxon>
        <taxon>Echinostomatidae</taxon>
        <taxon>Echinostoma</taxon>
    </lineage>
</organism>
<evidence type="ECO:0000313" key="2">
    <source>
        <dbReference type="WBParaSite" id="ECPE_0000175701-mRNA-1"/>
    </source>
</evidence>
<feature type="compositionally biased region" description="Basic residues" evidence="1">
    <location>
        <begin position="70"/>
        <end position="85"/>
    </location>
</feature>
<evidence type="ECO:0000256" key="1">
    <source>
        <dbReference type="SAM" id="MobiDB-lite"/>
    </source>
</evidence>
<dbReference type="WBParaSite" id="ECPE_0000175701-mRNA-1">
    <property type="protein sequence ID" value="ECPE_0000175701-mRNA-1"/>
    <property type="gene ID" value="ECPE_0000175701"/>
</dbReference>
<dbReference type="AlphaFoldDB" id="A0A183A472"/>
<accession>A0A183A472</accession>
<protein>
    <submittedName>
        <fullName evidence="2">IS4 family transposase</fullName>
    </submittedName>
</protein>